<keyword evidence="9" id="KW-1185">Reference proteome</keyword>
<evidence type="ECO:0000259" key="7">
    <source>
        <dbReference type="Pfam" id="PF03460"/>
    </source>
</evidence>
<dbReference type="GO" id="GO:0016491">
    <property type="term" value="F:oxidoreductase activity"/>
    <property type="evidence" value="ECO:0007669"/>
    <property type="project" value="UniProtKB-KW"/>
</dbReference>
<proteinExistence type="predicted"/>
<dbReference type="PANTHER" id="PTHR32439">
    <property type="entry name" value="FERREDOXIN--NITRITE REDUCTASE, CHLOROPLASTIC"/>
    <property type="match status" value="1"/>
</dbReference>
<organism evidence="8 9">
    <name type="scientific">Tateyamaria omphalii</name>
    <dbReference type="NCBI Taxonomy" id="299262"/>
    <lineage>
        <taxon>Bacteria</taxon>
        <taxon>Pseudomonadati</taxon>
        <taxon>Pseudomonadota</taxon>
        <taxon>Alphaproteobacteria</taxon>
        <taxon>Rhodobacterales</taxon>
        <taxon>Roseobacteraceae</taxon>
        <taxon>Tateyamaria</taxon>
    </lineage>
</organism>
<dbReference type="KEGG" id="tom:BWR18_10950"/>
<evidence type="ECO:0000256" key="6">
    <source>
        <dbReference type="ARBA" id="ARBA00023014"/>
    </source>
</evidence>
<keyword evidence="1" id="KW-0004">4Fe-4S</keyword>
<evidence type="ECO:0000313" key="8">
    <source>
        <dbReference type="EMBL" id="APX12138.1"/>
    </source>
</evidence>
<gene>
    <name evidence="8" type="ORF">BWR18_10950</name>
</gene>
<dbReference type="InterPro" id="IPR051329">
    <property type="entry name" value="NIR_SIR_4Fe-4S"/>
</dbReference>
<dbReference type="STRING" id="299262.BWR18_10950"/>
<dbReference type="Gene3D" id="3.30.413.10">
    <property type="entry name" value="Sulfite Reductase Hemoprotein, domain 1"/>
    <property type="match status" value="1"/>
</dbReference>
<evidence type="ECO:0000256" key="2">
    <source>
        <dbReference type="ARBA" id="ARBA00022617"/>
    </source>
</evidence>
<accession>A0A1P8MVU2</accession>
<evidence type="ECO:0000256" key="1">
    <source>
        <dbReference type="ARBA" id="ARBA00022485"/>
    </source>
</evidence>
<dbReference type="Pfam" id="PF03460">
    <property type="entry name" value="NIR_SIR_ferr"/>
    <property type="match status" value="1"/>
</dbReference>
<dbReference type="InterPro" id="IPR045854">
    <property type="entry name" value="NO2/SO3_Rdtase_4Fe4S_sf"/>
</dbReference>
<keyword evidence="4" id="KW-0560">Oxidoreductase</keyword>
<dbReference type="SUPFAM" id="SSF55124">
    <property type="entry name" value="Nitrite/Sulfite reductase N-terminal domain-like"/>
    <property type="match status" value="1"/>
</dbReference>
<evidence type="ECO:0000256" key="5">
    <source>
        <dbReference type="ARBA" id="ARBA00023004"/>
    </source>
</evidence>
<dbReference type="AlphaFoldDB" id="A0A1P8MVU2"/>
<dbReference type="Gene3D" id="3.90.480.20">
    <property type="match status" value="1"/>
</dbReference>
<reference evidence="8 9" key="1">
    <citation type="submission" date="2017-01" db="EMBL/GenBank/DDBJ databases">
        <title>Complete genome of Tateyamaria omphalii DOK1-4 isolated from seawater in Dokdo.</title>
        <authorList>
            <person name="Kim J.H."/>
            <person name="Chi W.-J."/>
        </authorList>
    </citation>
    <scope>NUCLEOTIDE SEQUENCE [LARGE SCALE GENOMIC DNA]</scope>
    <source>
        <strain evidence="8 9">DOK1-4</strain>
    </source>
</reference>
<dbReference type="InterPro" id="IPR036136">
    <property type="entry name" value="Nit/Sulf_reduc_fer-like_dom_sf"/>
</dbReference>
<dbReference type="OrthoDB" id="7459360at2"/>
<keyword evidence="5" id="KW-0408">Iron</keyword>
<sequence length="364" mass="38642">MSIKGWCPGAWRPMMSGDGLIVRIRPRLARLTQVQTLGLCALSQTHGNGIIDLTSRANLQMRGINGNQYDSLLQALQDLDLLDATPEAEAKRNIVTTPKWQDGDLTMRLHAKIISALPDMPTLPAKMGIAIDTGPAPLLSDTSADFRFERSPDGIILRADGAEHGQPVTEHTAAAALIDLANWFLGTNGAAAGRMAKHLKTTALPAVWQTTGPAPAAPRLQPGNHTYGAPFGSIDASDLAALIQDSQAMALRVTPWRLFTLENAKAHAPHGFITDANDPLLHTHACPGAPACASATVDTRSLARQLAKPGLHISGCAKGCAHPRRATTTLVGNNGTFDLVENGHPWDAPRQRGLTAQDLLTPAS</sequence>
<dbReference type="Proteomes" id="UP000186336">
    <property type="component" value="Chromosome"/>
</dbReference>
<dbReference type="InterPro" id="IPR005117">
    <property type="entry name" value="NiRdtase/SiRdtase_haem-b_fer"/>
</dbReference>
<keyword evidence="6" id="KW-0411">Iron-sulfur</keyword>
<evidence type="ECO:0000256" key="3">
    <source>
        <dbReference type="ARBA" id="ARBA00022723"/>
    </source>
</evidence>
<evidence type="ECO:0000256" key="4">
    <source>
        <dbReference type="ARBA" id="ARBA00023002"/>
    </source>
</evidence>
<name>A0A1P8MVU2_9RHOB</name>
<protein>
    <submittedName>
        <fullName evidence="8">Cobalamin biosynthesis protein CobG</fullName>
    </submittedName>
</protein>
<dbReference type="GO" id="GO:0051539">
    <property type="term" value="F:4 iron, 4 sulfur cluster binding"/>
    <property type="evidence" value="ECO:0007669"/>
    <property type="project" value="UniProtKB-KW"/>
</dbReference>
<dbReference type="PANTHER" id="PTHR32439:SF9">
    <property type="entry name" value="BLR3264 PROTEIN"/>
    <property type="match status" value="1"/>
</dbReference>
<dbReference type="EMBL" id="CP019312">
    <property type="protein sequence ID" value="APX12138.1"/>
    <property type="molecule type" value="Genomic_DNA"/>
</dbReference>
<keyword evidence="3" id="KW-0479">Metal-binding</keyword>
<keyword evidence="2" id="KW-0349">Heme</keyword>
<feature type="domain" description="Nitrite/Sulfite reductase ferredoxin-like" evidence="7">
    <location>
        <begin position="13"/>
        <end position="78"/>
    </location>
</feature>
<evidence type="ECO:0000313" key="9">
    <source>
        <dbReference type="Proteomes" id="UP000186336"/>
    </source>
</evidence>
<dbReference type="GO" id="GO:0046872">
    <property type="term" value="F:metal ion binding"/>
    <property type="evidence" value="ECO:0007669"/>
    <property type="project" value="UniProtKB-KW"/>
</dbReference>
<dbReference type="RefSeq" id="WP_076628208.1">
    <property type="nucleotide sequence ID" value="NZ_CP019312.1"/>
</dbReference>
<dbReference type="SUPFAM" id="SSF56014">
    <property type="entry name" value="Nitrite and sulphite reductase 4Fe-4S domain-like"/>
    <property type="match status" value="1"/>
</dbReference>